<comment type="caution">
    <text evidence="1">The sequence shown here is derived from an EMBL/GenBank/DDBJ whole genome shotgun (WGS) entry which is preliminary data.</text>
</comment>
<sequence>MESTDVVHSIQLYNRRSRGGDGPAADLLVAESLRWDLPPAALKAEEEWKPSRLILLATAAGCNFIGHVNEKGNGSHGFS</sequence>
<protein>
    <submittedName>
        <fullName evidence="1">Uncharacterized protein</fullName>
    </submittedName>
</protein>
<reference evidence="1 2" key="1">
    <citation type="submission" date="2019-11" db="EMBL/GenBank/DDBJ databases">
        <title>Whole genome sequence of Oryza granulata.</title>
        <authorList>
            <person name="Li W."/>
        </authorList>
    </citation>
    <scope>NUCLEOTIDE SEQUENCE [LARGE SCALE GENOMIC DNA]</scope>
    <source>
        <strain evidence="2">cv. Menghai</strain>
        <tissue evidence="1">Leaf</tissue>
    </source>
</reference>
<gene>
    <name evidence="1" type="ORF">E2562_002280</name>
</gene>
<evidence type="ECO:0000313" key="2">
    <source>
        <dbReference type="Proteomes" id="UP000479710"/>
    </source>
</evidence>
<organism evidence="1 2">
    <name type="scientific">Oryza meyeriana var. granulata</name>
    <dbReference type="NCBI Taxonomy" id="110450"/>
    <lineage>
        <taxon>Eukaryota</taxon>
        <taxon>Viridiplantae</taxon>
        <taxon>Streptophyta</taxon>
        <taxon>Embryophyta</taxon>
        <taxon>Tracheophyta</taxon>
        <taxon>Spermatophyta</taxon>
        <taxon>Magnoliopsida</taxon>
        <taxon>Liliopsida</taxon>
        <taxon>Poales</taxon>
        <taxon>Poaceae</taxon>
        <taxon>BOP clade</taxon>
        <taxon>Oryzoideae</taxon>
        <taxon>Oryzeae</taxon>
        <taxon>Oryzinae</taxon>
        <taxon>Oryza</taxon>
        <taxon>Oryza meyeriana</taxon>
    </lineage>
</organism>
<evidence type="ECO:0000313" key="1">
    <source>
        <dbReference type="EMBL" id="KAF0887558.1"/>
    </source>
</evidence>
<dbReference type="AlphaFoldDB" id="A0A6G1BHM4"/>
<accession>A0A6G1BHM4</accession>
<dbReference type="Proteomes" id="UP000479710">
    <property type="component" value="Unassembled WGS sequence"/>
</dbReference>
<keyword evidence="2" id="KW-1185">Reference proteome</keyword>
<dbReference type="EMBL" id="SPHZ02000012">
    <property type="protein sequence ID" value="KAF0887558.1"/>
    <property type="molecule type" value="Genomic_DNA"/>
</dbReference>
<name>A0A6G1BHM4_9ORYZ</name>
<proteinExistence type="predicted"/>